<feature type="region of interest" description="Disordered" evidence="8">
    <location>
        <begin position="386"/>
        <end position="455"/>
    </location>
</feature>
<dbReference type="GO" id="GO:0005736">
    <property type="term" value="C:RNA polymerase I complex"/>
    <property type="evidence" value="ECO:0007669"/>
    <property type="project" value="TreeGrafter"/>
</dbReference>
<sequence>MSVDAMDIDPAISSPEKKRKHKDADSQSSKKKRKHHEQVAADAAVEGKKKEKRSKHKRLGSIEAVQDTQSPSKKRKHHKHREEDSVEADDASTVQAQSPSTKRTLDKAASSSSSQLAPPAEADSSSPFHLITSTLYLPLSPISISPTHALSSLLAEHVSPLLLTYYPPFRGIVLAYSNASISSSPPSSAPSSQQNDPNPKPLTLAVTANEYGVLYVYLTATFLVLRPERSQILEGWINVQSEGFLGAIVYNLFSVGIEKRRLPSNWTWITPGQETAVTSAATSSATSPASEDSEFDEDKENFRPVPATSLNLDLGMTTNDDTTTAATTNAVGEEDDLSADSGFFQTQSGRRVRGVIRFRVRDVDVIPGSERDKGFLSIEGTMLKPKEEAQLVEEERHRAGGSTSDNNGDARDSFAQVTTMSGALPTESADIDEIEPTAESSGKKRKEKKLKKSTS</sequence>
<comment type="subcellular location">
    <subcellularLocation>
        <location evidence="1">Nucleus</location>
        <location evidence="1">Nucleolus</location>
    </subcellularLocation>
</comment>
<feature type="region of interest" description="Disordered" evidence="8">
    <location>
        <begin position="277"/>
        <end position="301"/>
    </location>
</feature>
<protein>
    <recommendedName>
        <fullName evidence="7">DNA-directed RNA polymerase subunit</fullName>
    </recommendedName>
</protein>
<name>A0A2B7Y1H9_POLH7</name>
<keyword evidence="4" id="KW-0597">Phosphoprotein</keyword>
<evidence type="ECO:0000313" key="11">
    <source>
        <dbReference type="Proteomes" id="UP000224634"/>
    </source>
</evidence>
<comment type="similarity">
    <text evidence="2">Belongs to the eukaryotic RPA43 RNA polymerase subunit family.</text>
</comment>
<dbReference type="Gene3D" id="2.40.50.1060">
    <property type="match status" value="1"/>
</dbReference>
<keyword evidence="11" id="KW-1185">Reference proteome</keyword>
<keyword evidence="3 7" id="KW-0240">DNA-directed RNA polymerase</keyword>
<evidence type="ECO:0000256" key="5">
    <source>
        <dbReference type="ARBA" id="ARBA00023163"/>
    </source>
</evidence>
<feature type="domain" description="RPA43 OB" evidence="9">
    <location>
        <begin position="227"/>
        <end position="383"/>
    </location>
</feature>
<proteinExistence type="inferred from homology"/>
<gene>
    <name evidence="10" type="ORF">AJ80_05887</name>
</gene>
<dbReference type="FunFam" id="3.30.1490.120:FF:000004">
    <property type="entry name" value="RNA polymerase I subunit Rpa43"/>
    <property type="match status" value="1"/>
</dbReference>
<evidence type="ECO:0000256" key="8">
    <source>
        <dbReference type="SAM" id="MobiDB-lite"/>
    </source>
</evidence>
<evidence type="ECO:0000313" key="10">
    <source>
        <dbReference type="EMBL" id="PGH14567.1"/>
    </source>
</evidence>
<dbReference type="PANTHER" id="PTHR12709">
    <property type="entry name" value="DNA-DIRECTED RNA POLYMERASE II, III"/>
    <property type="match status" value="1"/>
</dbReference>
<evidence type="ECO:0000256" key="4">
    <source>
        <dbReference type="ARBA" id="ARBA00022553"/>
    </source>
</evidence>
<dbReference type="InterPro" id="IPR036898">
    <property type="entry name" value="RNA_pol_Rpb7-like_N_sf"/>
</dbReference>
<evidence type="ECO:0000256" key="2">
    <source>
        <dbReference type="ARBA" id="ARBA00005930"/>
    </source>
</evidence>
<feature type="compositionally biased region" description="Polar residues" evidence="8">
    <location>
        <begin position="92"/>
        <end position="102"/>
    </location>
</feature>
<dbReference type="OrthoDB" id="10250504at2759"/>
<evidence type="ECO:0000256" key="3">
    <source>
        <dbReference type="ARBA" id="ARBA00022478"/>
    </source>
</evidence>
<accession>A0A2B7Y1H9</accession>
<dbReference type="InterPro" id="IPR041178">
    <property type="entry name" value="RPA43_OB"/>
</dbReference>
<feature type="compositionally biased region" description="Basic residues" evidence="8">
    <location>
        <begin position="443"/>
        <end position="455"/>
    </location>
</feature>
<keyword evidence="5 7" id="KW-0804">Transcription</keyword>
<dbReference type="Gene3D" id="3.30.1490.120">
    <property type="entry name" value="RNA polymerase Rpb7-like, N-terminal domain"/>
    <property type="match status" value="1"/>
</dbReference>
<dbReference type="STRING" id="1447883.A0A2B7Y1H9"/>
<organism evidence="10 11">
    <name type="scientific">Polytolypa hystricis (strain UAMH7299)</name>
    <dbReference type="NCBI Taxonomy" id="1447883"/>
    <lineage>
        <taxon>Eukaryota</taxon>
        <taxon>Fungi</taxon>
        <taxon>Dikarya</taxon>
        <taxon>Ascomycota</taxon>
        <taxon>Pezizomycotina</taxon>
        <taxon>Eurotiomycetes</taxon>
        <taxon>Eurotiomycetidae</taxon>
        <taxon>Onygenales</taxon>
        <taxon>Onygenales incertae sedis</taxon>
        <taxon>Polytolypa</taxon>
    </lineage>
</organism>
<evidence type="ECO:0000256" key="6">
    <source>
        <dbReference type="ARBA" id="ARBA00023242"/>
    </source>
</evidence>
<dbReference type="EMBL" id="PDNA01000092">
    <property type="protein sequence ID" value="PGH14567.1"/>
    <property type="molecule type" value="Genomic_DNA"/>
</dbReference>
<evidence type="ECO:0000256" key="1">
    <source>
        <dbReference type="ARBA" id="ARBA00004604"/>
    </source>
</evidence>
<dbReference type="Proteomes" id="UP000224634">
    <property type="component" value="Unassembled WGS sequence"/>
</dbReference>
<dbReference type="GO" id="GO:0006361">
    <property type="term" value="P:transcription initiation at RNA polymerase I promoter"/>
    <property type="evidence" value="ECO:0007669"/>
    <property type="project" value="UniProtKB-ARBA"/>
</dbReference>
<comment type="function">
    <text evidence="7">DNA-dependent RNA polymerase which catalyzes the transcription of DNA into RNA using the four ribonucleoside triphosphates as substrates.</text>
</comment>
<dbReference type="PANTHER" id="PTHR12709:SF5">
    <property type="entry name" value="DNA-DIRECTED RNA POLYMERASE I SUBUNIT RPA43"/>
    <property type="match status" value="1"/>
</dbReference>
<feature type="region of interest" description="Disordered" evidence="8">
    <location>
        <begin position="1"/>
        <end position="124"/>
    </location>
</feature>
<keyword evidence="6 7" id="KW-0539">Nucleus</keyword>
<reference evidence="10 11" key="1">
    <citation type="submission" date="2017-10" db="EMBL/GenBank/DDBJ databases">
        <title>Comparative genomics in systemic dimorphic fungi from Ajellomycetaceae.</title>
        <authorList>
            <person name="Munoz J.F."/>
            <person name="Mcewen J.G."/>
            <person name="Clay O.K."/>
            <person name="Cuomo C.A."/>
        </authorList>
    </citation>
    <scope>NUCLEOTIDE SEQUENCE [LARGE SCALE GENOMIC DNA]</scope>
    <source>
        <strain evidence="10 11">UAMH7299</strain>
    </source>
</reference>
<dbReference type="InterPro" id="IPR045113">
    <property type="entry name" value="Rpb7-like"/>
</dbReference>
<feature type="compositionally biased region" description="Low complexity" evidence="8">
    <location>
        <begin position="108"/>
        <end position="122"/>
    </location>
</feature>
<evidence type="ECO:0000256" key="7">
    <source>
        <dbReference type="RuleBase" id="RU369086"/>
    </source>
</evidence>
<evidence type="ECO:0000259" key="9">
    <source>
        <dbReference type="Pfam" id="PF17875"/>
    </source>
</evidence>
<dbReference type="AlphaFoldDB" id="A0A2B7Y1H9"/>
<dbReference type="GO" id="GO:0006362">
    <property type="term" value="P:transcription elongation by RNA polymerase I"/>
    <property type="evidence" value="ECO:0007669"/>
    <property type="project" value="UniProtKB-ARBA"/>
</dbReference>
<feature type="compositionally biased region" description="Basic and acidic residues" evidence="8">
    <location>
        <begin position="386"/>
        <end position="398"/>
    </location>
</feature>
<feature type="compositionally biased region" description="Low complexity" evidence="8">
    <location>
        <begin position="277"/>
        <end position="290"/>
    </location>
</feature>
<comment type="caution">
    <text evidence="10">The sequence shown here is derived from an EMBL/GenBank/DDBJ whole genome shotgun (WGS) entry which is preliminary data.</text>
</comment>
<dbReference type="Pfam" id="PF17875">
    <property type="entry name" value="RPA43_OB"/>
    <property type="match status" value="1"/>
</dbReference>
<feature type="compositionally biased region" description="Basic residues" evidence="8">
    <location>
        <begin position="50"/>
        <end position="59"/>
    </location>
</feature>